<organism evidence="1 2">
    <name type="scientific">Pedobacter petrophilus</name>
    <dbReference type="NCBI Taxonomy" id="1908241"/>
    <lineage>
        <taxon>Bacteria</taxon>
        <taxon>Pseudomonadati</taxon>
        <taxon>Bacteroidota</taxon>
        <taxon>Sphingobacteriia</taxon>
        <taxon>Sphingobacteriales</taxon>
        <taxon>Sphingobacteriaceae</taxon>
        <taxon>Pedobacter</taxon>
    </lineage>
</organism>
<name>A0A7K0G3Z5_9SPHI</name>
<accession>A0A7K0G3Z5</accession>
<proteinExistence type="predicted"/>
<comment type="caution">
    <text evidence="1">The sequence shown here is derived from an EMBL/GenBank/DDBJ whole genome shotgun (WGS) entry which is preliminary data.</text>
</comment>
<dbReference type="Proteomes" id="UP000487757">
    <property type="component" value="Unassembled WGS sequence"/>
</dbReference>
<dbReference type="AlphaFoldDB" id="A0A7K0G3Z5"/>
<protein>
    <submittedName>
        <fullName evidence="1">DUF72 domain-containing protein</fullName>
    </submittedName>
</protein>
<reference evidence="1 2" key="1">
    <citation type="submission" date="2019-11" db="EMBL/GenBank/DDBJ databases">
        <title>Pedobacter petrophilus genome.</title>
        <authorList>
            <person name="Feldbauer M.J."/>
            <person name="Newman J.D."/>
        </authorList>
    </citation>
    <scope>NUCLEOTIDE SEQUENCE [LARGE SCALE GENOMIC DNA]</scope>
    <source>
        <strain evidence="1 2">LMG 29686</strain>
    </source>
</reference>
<dbReference type="InterPro" id="IPR036520">
    <property type="entry name" value="UPF0759_sf"/>
</dbReference>
<dbReference type="RefSeq" id="WP_154282931.1">
    <property type="nucleotide sequence ID" value="NZ_JBHUJQ010000001.1"/>
</dbReference>
<dbReference type="Pfam" id="PF01904">
    <property type="entry name" value="DUF72"/>
    <property type="match status" value="1"/>
</dbReference>
<dbReference type="SUPFAM" id="SSF117396">
    <property type="entry name" value="TM1631-like"/>
    <property type="match status" value="1"/>
</dbReference>
<dbReference type="EMBL" id="WKKH01000057">
    <property type="protein sequence ID" value="MRX78527.1"/>
    <property type="molecule type" value="Genomic_DNA"/>
</dbReference>
<dbReference type="PANTHER" id="PTHR30348:SF4">
    <property type="entry name" value="DUF72 DOMAIN-CONTAINING PROTEIN"/>
    <property type="match status" value="1"/>
</dbReference>
<dbReference type="Gene3D" id="3.20.20.410">
    <property type="entry name" value="Protein of unknown function UPF0759"/>
    <property type="match status" value="1"/>
</dbReference>
<dbReference type="OrthoDB" id="9780310at2"/>
<evidence type="ECO:0000313" key="1">
    <source>
        <dbReference type="EMBL" id="MRX78527.1"/>
    </source>
</evidence>
<keyword evidence="2" id="KW-1185">Reference proteome</keyword>
<dbReference type="InterPro" id="IPR002763">
    <property type="entry name" value="DUF72"/>
</dbReference>
<sequence>MKKGKIYIGTSGWKYTHWEGTFYPEMLKKKDQLNYFTSIFQTVELNNSFYRQPKLHNFINWREQVPENFIYSVKANRYFTHLKKLKVSKEEIETFIEAANGLEEKRGPILFQLPPRWKMNTERLEDFLSMLPKGERYTFEFRDHTWYTPEVYALLEKYNCAFCIYDLAGHQSPLWSTADFVYLRLHGPGEKYQGLYSDQSLADYYKLLHSWLKEGKDVYLYFDNDQAGYAAKNAITLQQMFDNETTD</sequence>
<gene>
    <name evidence="1" type="ORF">GJU39_20830</name>
</gene>
<dbReference type="PANTHER" id="PTHR30348">
    <property type="entry name" value="UNCHARACTERIZED PROTEIN YECE"/>
    <property type="match status" value="1"/>
</dbReference>
<evidence type="ECO:0000313" key="2">
    <source>
        <dbReference type="Proteomes" id="UP000487757"/>
    </source>
</evidence>